<name>A0A2T7PVL4_POMCA</name>
<evidence type="ECO:0000256" key="2">
    <source>
        <dbReference type="SAM" id="MobiDB-lite"/>
    </source>
</evidence>
<dbReference type="GO" id="GO:0005876">
    <property type="term" value="C:spindle microtubule"/>
    <property type="evidence" value="ECO:0007669"/>
    <property type="project" value="TreeGrafter"/>
</dbReference>
<dbReference type="GO" id="GO:0060271">
    <property type="term" value="P:cilium assembly"/>
    <property type="evidence" value="ECO:0007669"/>
    <property type="project" value="TreeGrafter"/>
</dbReference>
<feature type="coiled-coil region" evidence="1">
    <location>
        <begin position="476"/>
        <end position="540"/>
    </location>
</feature>
<feature type="compositionally biased region" description="Basic and acidic residues" evidence="2">
    <location>
        <begin position="823"/>
        <end position="841"/>
    </location>
</feature>
<evidence type="ECO:0000313" key="4">
    <source>
        <dbReference type="Proteomes" id="UP000245119"/>
    </source>
</evidence>
<dbReference type="STRING" id="400727.A0A2T7PVL4"/>
<evidence type="ECO:0000313" key="3">
    <source>
        <dbReference type="EMBL" id="PVD37458.1"/>
    </source>
</evidence>
<comment type="caution">
    <text evidence="3">The sequence shown here is derived from an EMBL/GenBank/DDBJ whole genome shotgun (WGS) entry which is preliminary data.</text>
</comment>
<feature type="coiled-coil region" evidence="1">
    <location>
        <begin position="186"/>
        <end position="245"/>
    </location>
</feature>
<reference evidence="3 4" key="1">
    <citation type="submission" date="2018-04" db="EMBL/GenBank/DDBJ databases">
        <title>The genome of golden apple snail Pomacea canaliculata provides insight into stress tolerance and invasive adaptation.</title>
        <authorList>
            <person name="Liu C."/>
            <person name="Liu B."/>
            <person name="Ren Y."/>
            <person name="Zhang Y."/>
            <person name="Wang H."/>
            <person name="Li S."/>
            <person name="Jiang F."/>
            <person name="Yin L."/>
            <person name="Zhang G."/>
            <person name="Qian W."/>
            <person name="Fan W."/>
        </authorList>
    </citation>
    <scope>NUCLEOTIDE SEQUENCE [LARGE SCALE GENOMIC DNA]</scope>
    <source>
        <strain evidence="3">SZHN2017</strain>
        <tissue evidence="3">Muscle</tissue>
    </source>
</reference>
<dbReference type="GO" id="GO:0005814">
    <property type="term" value="C:centriole"/>
    <property type="evidence" value="ECO:0007669"/>
    <property type="project" value="TreeGrafter"/>
</dbReference>
<protein>
    <recommendedName>
        <fullName evidence="5">Coiled-coil domain-containing protein 57</fullName>
    </recommendedName>
</protein>
<gene>
    <name evidence="3" type="ORF">C0Q70_00048</name>
</gene>
<dbReference type="InterPro" id="IPR042481">
    <property type="entry name" value="CCDC57"/>
</dbReference>
<dbReference type="GO" id="GO:0034451">
    <property type="term" value="C:centriolar satellite"/>
    <property type="evidence" value="ECO:0007669"/>
    <property type="project" value="TreeGrafter"/>
</dbReference>
<evidence type="ECO:0008006" key="5">
    <source>
        <dbReference type="Google" id="ProtNLM"/>
    </source>
</evidence>
<dbReference type="AlphaFoldDB" id="A0A2T7PVL4"/>
<feature type="compositionally biased region" description="Polar residues" evidence="2">
    <location>
        <begin position="843"/>
        <end position="856"/>
    </location>
</feature>
<dbReference type="GO" id="GO:0007099">
    <property type="term" value="P:centriole replication"/>
    <property type="evidence" value="ECO:0007669"/>
    <property type="project" value="TreeGrafter"/>
</dbReference>
<dbReference type="OrthoDB" id="568502at2759"/>
<feature type="coiled-coil region" evidence="1">
    <location>
        <begin position="588"/>
        <end position="654"/>
    </location>
</feature>
<keyword evidence="1" id="KW-0175">Coiled coil</keyword>
<feature type="coiled-coil region" evidence="1">
    <location>
        <begin position="82"/>
        <end position="138"/>
    </location>
</feature>
<feature type="coiled-coil region" evidence="1">
    <location>
        <begin position="282"/>
        <end position="387"/>
    </location>
</feature>
<evidence type="ECO:0000256" key="1">
    <source>
        <dbReference type="SAM" id="Coils"/>
    </source>
</evidence>
<dbReference type="GO" id="GO:0007020">
    <property type="term" value="P:microtubule nucleation"/>
    <property type="evidence" value="ECO:0007669"/>
    <property type="project" value="TreeGrafter"/>
</dbReference>
<proteinExistence type="predicted"/>
<dbReference type="Proteomes" id="UP000245119">
    <property type="component" value="Linkage Group LG1"/>
</dbReference>
<sequence>MDFNDPIALRDLAEQKEKEWKDLAEKSQYSGQCHKTSCLGNKGTDLKAQLNIRNAEISELRIQLDDVKKAQQREQLARDDLHASYQQRLREKQAEIEAFKSTKNGELTRERAEFESLRRKLQRQLTDLDADLDRQRHELTTEFEDALKKREHEFRIQTDEMSAKVLEYDLKAQLLGKEIELLRGERERQSTEVEAASQSHRDLEKQLKQTQWQLADTNSIKDARIKDLEEQLKRQEKATAKLQEDFHRKYAELDKAMREREASVHRLKSACEEKEQTLIEQTQALQSKLEDANIQIRQLQWTNNDLKKDHEMHIEKLQNELLDLKTRWDTHVKDMSRDAVTRDVELQGAQEEISRLRSELAQRKDDLLRYKKELLQAVEREKALEQAKAQLDIDWQRRCEEMERRQYDKSEDLIVSLTGHEMSCSKEKGRELEQATMLLRAVTRDHDHALATLKKHDIPLDKNLKISSEKYSEQELENLREQNSGLRAALAAMRQQMESIGQVMPPSVALKHTESLEKELKELKRQNVELAEKVAQAEKFGHLVARPPQDSQHILSEVKDTGVRSHILSLNNMMGVLRGEKVELAAIVKKQQARLQHLEAVLEETSKQPQELQVTIEQLRYENGAQQRRHAAEAAALRQQVSQLQGQLTEAQREADMFHQASVENNAELTALRNQVSVLKLDLAEKRPAINFGAQELLIQQLQEELSSLRNRANQLDIARQGKGDYFAFPGDVGGGTSVSEWKGKLVRAAKHIAQLVREKQQLTELSNRLQAELKQAGMYKRIIYIEGMQMSVGVDRLARAKHLPASELQYAQRFAPPVQGEEDLHGIPEKEKVEAKDGDSGRMQQKTTAPGNVPATSSMLASMDFSISSVGGQSLQDVWRLLDSPASPDLIRSQEPSGYTTSVNKQSLRLSDEDGNIAVHGRRLAMDKKDHTSGTKVKAVVNKARKVKTPHRPGVRNYNLRDDGEAG</sequence>
<feature type="coiled-coil region" evidence="1">
    <location>
        <begin position="746"/>
        <end position="776"/>
    </location>
</feature>
<keyword evidence="4" id="KW-1185">Reference proteome</keyword>
<feature type="region of interest" description="Disordered" evidence="2">
    <location>
        <begin position="948"/>
        <end position="968"/>
    </location>
</feature>
<feature type="region of interest" description="Disordered" evidence="2">
    <location>
        <begin position="818"/>
        <end position="856"/>
    </location>
</feature>
<organism evidence="3 4">
    <name type="scientific">Pomacea canaliculata</name>
    <name type="common">Golden apple snail</name>
    <dbReference type="NCBI Taxonomy" id="400727"/>
    <lineage>
        <taxon>Eukaryota</taxon>
        <taxon>Metazoa</taxon>
        <taxon>Spiralia</taxon>
        <taxon>Lophotrochozoa</taxon>
        <taxon>Mollusca</taxon>
        <taxon>Gastropoda</taxon>
        <taxon>Caenogastropoda</taxon>
        <taxon>Architaenioglossa</taxon>
        <taxon>Ampullarioidea</taxon>
        <taxon>Ampullariidae</taxon>
        <taxon>Pomacea</taxon>
    </lineage>
</organism>
<feature type="coiled-coil region" evidence="1">
    <location>
        <begin position="692"/>
        <end position="719"/>
    </location>
</feature>
<accession>A0A2T7PVL4</accession>
<dbReference type="EMBL" id="PZQS01000001">
    <property type="protein sequence ID" value="PVD37458.1"/>
    <property type="molecule type" value="Genomic_DNA"/>
</dbReference>
<dbReference type="PANTHER" id="PTHR46725:SF1">
    <property type="entry name" value="COILED-COIL DOMAIN-CONTAINING PROTEIN 57"/>
    <property type="match status" value="1"/>
</dbReference>
<dbReference type="GO" id="GO:0045931">
    <property type="term" value="P:positive regulation of mitotic cell cycle"/>
    <property type="evidence" value="ECO:0007669"/>
    <property type="project" value="TreeGrafter"/>
</dbReference>
<dbReference type="PANTHER" id="PTHR46725">
    <property type="entry name" value="COILED-COIL DOMAIN-CONTAINING PROTEIN 57"/>
    <property type="match status" value="1"/>
</dbReference>